<reference evidence="1" key="1">
    <citation type="submission" date="2022-06" db="EMBL/GenBank/DDBJ databases">
        <title>Complete genome sequence of Mycobacterium pseudoshottsii NJB1907-Z4.</title>
        <authorList>
            <person name="Komine T."/>
            <person name="Fukano H."/>
            <person name="Wada S."/>
        </authorList>
    </citation>
    <scope>NUCLEOTIDE SEQUENCE</scope>
    <source>
        <strain evidence="1">NJB1907-Z4</strain>
    </source>
</reference>
<evidence type="ECO:0000313" key="1">
    <source>
        <dbReference type="EMBL" id="BDN82575.1"/>
    </source>
</evidence>
<dbReference type="EMBL" id="AP026367">
    <property type="protein sequence ID" value="BDN82575.1"/>
    <property type="molecule type" value="Genomic_DNA"/>
</dbReference>
<sequence>MTTRGECEMPSGISAFDVETVRVREYRRVAVGSGQLGHHHFAAIYWPARYLDIGAGHPGGELDW</sequence>
<name>A0A9N7LN10_9MYCO</name>
<protein>
    <submittedName>
        <fullName evidence="1">Uncharacterized protein</fullName>
    </submittedName>
</protein>
<organism evidence="1 2">
    <name type="scientific">Mycobacterium pseudoshottsii</name>
    <dbReference type="NCBI Taxonomy" id="265949"/>
    <lineage>
        <taxon>Bacteria</taxon>
        <taxon>Bacillati</taxon>
        <taxon>Actinomycetota</taxon>
        <taxon>Actinomycetes</taxon>
        <taxon>Mycobacteriales</taxon>
        <taxon>Mycobacteriaceae</taxon>
        <taxon>Mycobacterium</taxon>
        <taxon>Mycobacterium ulcerans group</taxon>
    </lineage>
</organism>
<dbReference type="AlphaFoldDB" id="A0A9N7LN10"/>
<accession>A0A9N7LN10</accession>
<evidence type="ECO:0000313" key="2">
    <source>
        <dbReference type="Proteomes" id="UP001058626"/>
    </source>
</evidence>
<gene>
    <name evidence="1" type="ORF">NJB1907Z4_C27900</name>
</gene>
<proteinExistence type="predicted"/>
<dbReference type="Proteomes" id="UP001058626">
    <property type="component" value="Chromosome"/>
</dbReference>
<keyword evidence="2" id="KW-1185">Reference proteome</keyword>